<keyword evidence="5" id="KW-0804">Transcription</keyword>
<dbReference type="Pfam" id="PF08279">
    <property type="entry name" value="HTH_11"/>
    <property type="match status" value="1"/>
</dbReference>
<dbReference type="EMBL" id="CP126114">
    <property type="protein sequence ID" value="WHY86568.1"/>
    <property type="molecule type" value="Genomic_DNA"/>
</dbReference>
<keyword evidence="1" id="KW-0808">Transferase</keyword>
<dbReference type="Gene3D" id="1.10.1790.10">
    <property type="entry name" value="PRD domain"/>
    <property type="match status" value="2"/>
</dbReference>
<evidence type="ECO:0000256" key="4">
    <source>
        <dbReference type="ARBA" id="ARBA00023159"/>
    </source>
</evidence>
<keyword evidence="4" id="KW-0010">Activator</keyword>
<feature type="domain" description="PRD" evidence="8">
    <location>
        <begin position="311"/>
        <end position="416"/>
    </location>
</feature>
<dbReference type="Proteomes" id="UP001178288">
    <property type="component" value="Chromosome"/>
</dbReference>
<dbReference type="InterPro" id="IPR013011">
    <property type="entry name" value="PTS_EIIB_2"/>
</dbReference>
<dbReference type="InterPro" id="IPR050661">
    <property type="entry name" value="BglG_antiterminators"/>
</dbReference>
<dbReference type="CDD" id="cd05568">
    <property type="entry name" value="PTS_IIB_bgl_like"/>
    <property type="match status" value="1"/>
</dbReference>
<dbReference type="SUPFAM" id="SSF46785">
    <property type="entry name" value="Winged helix' DNA-binding domain"/>
    <property type="match status" value="2"/>
</dbReference>
<proteinExistence type="predicted"/>
<dbReference type="InterPro" id="IPR036095">
    <property type="entry name" value="PTS_EIIB-like_sf"/>
</dbReference>
<evidence type="ECO:0000259" key="7">
    <source>
        <dbReference type="PROSITE" id="PS51099"/>
    </source>
</evidence>
<dbReference type="Gene3D" id="1.10.10.10">
    <property type="entry name" value="Winged helix-like DNA-binding domain superfamily/Winged helix DNA-binding domain"/>
    <property type="match status" value="1"/>
</dbReference>
<evidence type="ECO:0000259" key="8">
    <source>
        <dbReference type="PROSITE" id="PS51372"/>
    </source>
</evidence>
<dbReference type="Pfam" id="PF02302">
    <property type="entry name" value="PTS_IIB"/>
    <property type="match status" value="1"/>
</dbReference>
<dbReference type="GO" id="GO:0006355">
    <property type="term" value="P:regulation of DNA-templated transcription"/>
    <property type="evidence" value="ECO:0007669"/>
    <property type="project" value="InterPro"/>
</dbReference>
<feature type="domain" description="PRD" evidence="8">
    <location>
        <begin position="201"/>
        <end position="306"/>
    </location>
</feature>
<gene>
    <name evidence="9" type="ORF">QNH39_01350</name>
</gene>
<dbReference type="PROSITE" id="PS51099">
    <property type="entry name" value="PTS_EIIB_TYPE_2"/>
    <property type="match status" value="1"/>
</dbReference>
<dbReference type="InterPro" id="IPR036634">
    <property type="entry name" value="PRD_sf"/>
</dbReference>
<dbReference type="PROSITE" id="PS51094">
    <property type="entry name" value="PTS_EIIA_TYPE_2"/>
    <property type="match status" value="1"/>
</dbReference>
<dbReference type="PANTHER" id="PTHR30185">
    <property type="entry name" value="CRYPTIC BETA-GLUCOSIDE BGL OPERON ANTITERMINATOR"/>
    <property type="match status" value="1"/>
</dbReference>
<evidence type="ECO:0000256" key="2">
    <source>
        <dbReference type="ARBA" id="ARBA00022737"/>
    </source>
</evidence>
<dbReference type="SUPFAM" id="SSF55804">
    <property type="entry name" value="Phoshotransferase/anion transport protein"/>
    <property type="match status" value="1"/>
</dbReference>
<evidence type="ECO:0000256" key="1">
    <source>
        <dbReference type="ARBA" id="ARBA00022679"/>
    </source>
</evidence>
<dbReference type="SUPFAM" id="SSF52794">
    <property type="entry name" value="PTS system IIB component-like"/>
    <property type="match status" value="1"/>
</dbReference>
<protein>
    <submittedName>
        <fullName evidence="9">BglG family transcription antiterminator</fullName>
    </submittedName>
</protein>
<evidence type="ECO:0000259" key="6">
    <source>
        <dbReference type="PROSITE" id="PS51094"/>
    </source>
</evidence>
<dbReference type="Pfam" id="PF00359">
    <property type="entry name" value="PTS_EIIA_2"/>
    <property type="match status" value="1"/>
</dbReference>
<dbReference type="InterPro" id="IPR002178">
    <property type="entry name" value="PTS_EIIA_type-2_dom"/>
</dbReference>
<dbReference type="SUPFAM" id="SSF63520">
    <property type="entry name" value="PTS-regulatory domain, PRD"/>
    <property type="match status" value="2"/>
</dbReference>
<dbReference type="Gene3D" id="3.40.50.2300">
    <property type="match status" value="1"/>
</dbReference>
<dbReference type="Pfam" id="PF00874">
    <property type="entry name" value="PRD"/>
    <property type="match status" value="2"/>
</dbReference>
<keyword evidence="2" id="KW-0677">Repeat</keyword>
<dbReference type="PROSITE" id="PS51372">
    <property type="entry name" value="PRD_2"/>
    <property type="match status" value="2"/>
</dbReference>
<evidence type="ECO:0000256" key="3">
    <source>
        <dbReference type="ARBA" id="ARBA00023015"/>
    </source>
</evidence>
<dbReference type="Gene3D" id="3.40.930.10">
    <property type="entry name" value="Mannitol-specific EII, Chain A"/>
    <property type="match status" value="1"/>
</dbReference>
<reference evidence="9" key="1">
    <citation type="submission" date="2023-05" db="EMBL/GenBank/DDBJ databases">
        <title>Comparative genomics of Bacillaceae isolates and their secondary metabolite potential.</title>
        <authorList>
            <person name="Song L."/>
            <person name="Nielsen L.J."/>
            <person name="Mohite O."/>
            <person name="Xu X."/>
            <person name="Weber T."/>
            <person name="Kovacs A.T."/>
        </authorList>
    </citation>
    <scope>NUCLEOTIDE SEQUENCE</scope>
    <source>
        <strain evidence="9">XLM17</strain>
    </source>
</reference>
<dbReference type="InterPro" id="IPR003501">
    <property type="entry name" value="PTS_EIIB_2/3"/>
</dbReference>
<dbReference type="InterPro" id="IPR036390">
    <property type="entry name" value="WH_DNA-bd_sf"/>
</dbReference>
<organism evidence="9 10">
    <name type="scientific">Neobacillus novalis</name>
    <dbReference type="NCBI Taxonomy" id="220687"/>
    <lineage>
        <taxon>Bacteria</taxon>
        <taxon>Bacillati</taxon>
        <taxon>Bacillota</taxon>
        <taxon>Bacilli</taxon>
        <taxon>Bacillales</taxon>
        <taxon>Bacillaceae</taxon>
        <taxon>Neobacillus</taxon>
    </lineage>
</organism>
<name>A0AA95MUA8_9BACI</name>
<dbReference type="KEGG" id="nnv:QNH39_01350"/>
<dbReference type="InterPro" id="IPR016152">
    <property type="entry name" value="PTrfase/Anion_transptr"/>
</dbReference>
<dbReference type="GO" id="GO:0009401">
    <property type="term" value="P:phosphoenolpyruvate-dependent sugar phosphotransferase system"/>
    <property type="evidence" value="ECO:0007669"/>
    <property type="project" value="InterPro"/>
</dbReference>
<feature type="domain" description="PTS EIIA type-2" evidence="6">
    <location>
        <begin position="545"/>
        <end position="692"/>
    </location>
</feature>
<evidence type="ECO:0000256" key="5">
    <source>
        <dbReference type="ARBA" id="ARBA00023163"/>
    </source>
</evidence>
<dbReference type="InterPro" id="IPR013196">
    <property type="entry name" value="HTH_11"/>
</dbReference>
<sequence>MYISARERQILEILLKNTDEMTVKDLAKQIGVSGRTIHRDLKNVEDILGEYNLSLQKKSGVGVQITGDQTKIRELELYLFNLSHTEYMPEERQTIIFCELLETNAPVKLLGLANDLNVTIATVSADLTKLEERLQTFGLALIRRRGYGVEIEGDEGAKRRAMSSLISVYLDESEILSLTRENIQKRSTQQIHTISERLMGLVEKKKLVIVEKIVNSIVQELPFSMADSAYIGLVIHLALAVERIQKGEGITINSSYLENQKATKEYKFAEKIVAQLEQVFTINIPEAEVAYITMHLKGAKLRHDHEYLNEDTSLQVAIKTKKLIELVGDLVGLDLVANRSLFEGLVMHLKPAIYRMKQKMGISNPLLDKIKRDYAELFSIVKQAGKQVFDDFYLPDEETGYLVMHFGAAILGSRDLINFRTLVVCSSGIGTSKMLATRLQKEFPELKHIQNVSVMEFKKMKKDNYQLVISTIPIPDYESDYIVVNPFLNKDEIEKIRSFINEYKIVNSSEKNLPVMLNANVSKKSAAGLIEEMRGIQEYTRVIATILEDFELNEVSEKKTTEEILTQLCQSLYEKQKIDDVEAVVKKVLEREKLGGIGIPETRMALFHSRAPHVQQPCFVISVLQTPIKVVGMDENDMNMINFILLLSPENSSDNALEVLSYISSLLIESDENIAIFQSGDYGRIMGLLTARFDQFFTEKLKELRSVSL</sequence>
<dbReference type="AlphaFoldDB" id="A0AA95MUA8"/>
<feature type="domain" description="PTS EIIB type-2" evidence="7">
    <location>
        <begin position="419"/>
        <end position="508"/>
    </location>
</feature>
<keyword evidence="10" id="KW-1185">Reference proteome</keyword>
<keyword evidence="3" id="KW-0805">Transcription regulation</keyword>
<dbReference type="GO" id="GO:0008982">
    <property type="term" value="F:protein-N(PI)-phosphohistidine-sugar phosphotransferase activity"/>
    <property type="evidence" value="ECO:0007669"/>
    <property type="project" value="InterPro"/>
</dbReference>
<dbReference type="InterPro" id="IPR007737">
    <property type="entry name" value="Mga_HTH"/>
</dbReference>
<dbReference type="RefSeq" id="WP_066094982.1">
    <property type="nucleotide sequence ID" value="NZ_CP126114.1"/>
</dbReference>
<dbReference type="Pfam" id="PF05043">
    <property type="entry name" value="Mga"/>
    <property type="match status" value="1"/>
</dbReference>
<evidence type="ECO:0000313" key="9">
    <source>
        <dbReference type="EMBL" id="WHY86568.1"/>
    </source>
</evidence>
<evidence type="ECO:0000313" key="10">
    <source>
        <dbReference type="Proteomes" id="UP001178288"/>
    </source>
</evidence>
<dbReference type="PANTHER" id="PTHR30185:SF18">
    <property type="entry name" value="TRANSCRIPTIONAL REGULATOR MTLR"/>
    <property type="match status" value="1"/>
</dbReference>
<dbReference type="InterPro" id="IPR036388">
    <property type="entry name" value="WH-like_DNA-bd_sf"/>
</dbReference>
<dbReference type="InterPro" id="IPR011608">
    <property type="entry name" value="PRD"/>
</dbReference>
<accession>A0AA95MUA8</accession>